<protein>
    <recommendedName>
        <fullName evidence="5">Phage shock protein B</fullName>
    </recommendedName>
</protein>
<dbReference type="Proteomes" id="UP001595713">
    <property type="component" value="Unassembled WGS sequence"/>
</dbReference>
<feature type="transmembrane region" description="Helical" evidence="2">
    <location>
        <begin position="6"/>
        <end position="22"/>
    </location>
</feature>
<proteinExistence type="predicted"/>
<keyword evidence="2" id="KW-0812">Transmembrane</keyword>
<feature type="region of interest" description="Disordered" evidence="1">
    <location>
        <begin position="28"/>
        <end position="48"/>
    </location>
</feature>
<evidence type="ECO:0000313" key="4">
    <source>
        <dbReference type="Proteomes" id="UP001595713"/>
    </source>
</evidence>
<evidence type="ECO:0000256" key="1">
    <source>
        <dbReference type="SAM" id="MobiDB-lite"/>
    </source>
</evidence>
<dbReference type="RefSeq" id="WP_261294837.1">
    <property type="nucleotide sequence ID" value="NZ_JANQBK010000011.1"/>
</dbReference>
<dbReference type="EMBL" id="JBHRXP010000004">
    <property type="protein sequence ID" value="MFC3580592.1"/>
    <property type="molecule type" value="Genomic_DNA"/>
</dbReference>
<name>A0ABV7SUJ6_9SPHN</name>
<sequence length="90" mass="10208">MDNPFAMVVAIILIVTIGKVFTARYRHEKRGDTGETFSPATAASDAENQRLREELKSMKERLAVLERLATDSNDSGARLDREIERLRDRS</sequence>
<evidence type="ECO:0000256" key="2">
    <source>
        <dbReference type="SAM" id="Phobius"/>
    </source>
</evidence>
<keyword evidence="2" id="KW-0472">Membrane</keyword>
<gene>
    <name evidence="3" type="ORF">ACFONA_10500</name>
</gene>
<keyword evidence="2" id="KW-1133">Transmembrane helix</keyword>
<evidence type="ECO:0008006" key="5">
    <source>
        <dbReference type="Google" id="ProtNLM"/>
    </source>
</evidence>
<reference evidence="4" key="1">
    <citation type="journal article" date="2019" name="Int. J. Syst. Evol. Microbiol.">
        <title>The Global Catalogue of Microorganisms (GCM) 10K type strain sequencing project: providing services to taxonomists for standard genome sequencing and annotation.</title>
        <authorList>
            <consortium name="The Broad Institute Genomics Platform"/>
            <consortium name="The Broad Institute Genome Sequencing Center for Infectious Disease"/>
            <person name="Wu L."/>
            <person name="Ma J."/>
        </authorList>
    </citation>
    <scope>NUCLEOTIDE SEQUENCE [LARGE SCALE GENOMIC DNA]</scope>
    <source>
        <strain evidence="4">KCTC 42739</strain>
    </source>
</reference>
<evidence type="ECO:0000313" key="3">
    <source>
        <dbReference type="EMBL" id="MFC3580592.1"/>
    </source>
</evidence>
<comment type="caution">
    <text evidence="3">The sequence shown here is derived from an EMBL/GenBank/DDBJ whole genome shotgun (WGS) entry which is preliminary data.</text>
</comment>
<keyword evidence="4" id="KW-1185">Reference proteome</keyword>
<accession>A0ABV7SUJ6</accession>
<organism evidence="3 4">
    <name type="scientific">Sphingomonas hylomeconis</name>
    <dbReference type="NCBI Taxonomy" id="1395958"/>
    <lineage>
        <taxon>Bacteria</taxon>
        <taxon>Pseudomonadati</taxon>
        <taxon>Pseudomonadota</taxon>
        <taxon>Alphaproteobacteria</taxon>
        <taxon>Sphingomonadales</taxon>
        <taxon>Sphingomonadaceae</taxon>
        <taxon>Sphingomonas</taxon>
    </lineage>
</organism>